<accession>A0A4Y2I876</accession>
<keyword evidence="2" id="KW-1185">Reference proteome</keyword>
<dbReference type="AlphaFoldDB" id="A0A4Y2I876"/>
<proteinExistence type="predicted"/>
<evidence type="ECO:0000313" key="1">
    <source>
        <dbReference type="EMBL" id="GBM73951.1"/>
    </source>
</evidence>
<reference evidence="1 2" key="1">
    <citation type="journal article" date="2019" name="Sci. Rep.">
        <title>Orb-weaving spider Araneus ventricosus genome elucidates the spidroin gene catalogue.</title>
        <authorList>
            <person name="Kono N."/>
            <person name="Nakamura H."/>
            <person name="Ohtoshi R."/>
            <person name="Moran D.A.P."/>
            <person name="Shinohara A."/>
            <person name="Yoshida Y."/>
            <person name="Fujiwara M."/>
            <person name="Mori M."/>
            <person name="Tomita M."/>
            <person name="Arakawa K."/>
        </authorList>
    </citation>
    <scope>NUCLEOTIDE SEQUENCE [LARGE SCALE GENOMIC DNA]</scope>
</reference>
<name>A0A4Y2I876_ARAVE</name>
<evidence type="ECO:0000313" key="2">
    <source>
        <dbReference type="Proteomes" id="UP000499080"/>
    </source>
</evidence>
<gene>
    <name evidence="1" type="ORF">AVEN_29613_1</name>
</gene>
<comment type="caution">
    <text evidence="1">The sequence shown here is derived from an EMBL/GenBank/DDBJ whole genome shotgun (WGS) entry which is preliminary data.</text>
</comment>
<sequence length="96" mass="10641">MFLEHQISFCRMHNFYLMTNDLKLFLSSAKALLTFTRTGAIENGKLCSAITPKIRASAFEILSHRGTFLCTGVRLVVVAAAAEDDDGQGKKLFGRE</sequence>
<protein>
    <submittedName>
        <fullName evidence="1">Uncharacterized protein</fullName>
    </submittedName>
</protein>
<organism evidence="1 2">
    <name type="scientific">Araneus ventricosus</name>
    <name type="common">Orbweaver spider</name>
    <name type="synonym">Epeira ventricosa</name>
    <dbReference type="NCBI Taxonomy" id="182803"/>
    <lineage>
        <taxon>Eukaryota</taxon>
        <taxon>Metazoa</taxon>
        <taxon>Ecdysozoa</taxon>
        <taxon>Arthropoda</taxon>
        <taxon>Chelicerata</taxon>
        <taxon>Arachnida</taxon>
        <taxon>Araneae</taxon>
        <taxon>Araneomorphae</taxon>
        <taxon>Entelegynae</taxon>
        <taxon>Araneoidea</taxon>
        <taxon>Araneidae</taxon>
        <taxon>Araneus</taxon>
    </lineage>
</organism>
<dbReference type="EMBL" id="BGPR01002467">
    <property type="protein sequence ID" value="GBM73951.1"/>
    <property type="molecule type" value="Genomic_DNA"/>
</dbReference>
<dbReference type="Proteomes" id="UP000499080">
    <property type="component" value="Unassembled WGS sequence"/>
</dbReference>